<dbReference type="EMBL" id="JAMRYM010000005">
    <property type="protein sequence ID" value="MCM6761408.1"/>
    <property type="molecule type" value="Genomic_DNA"/>
</dbReference>
<proteinExistence type="predicted"/>
<comment type="caution">
    <text evidence="1">The sequence shown here is derived from an EMBL/GenBank/DDBJ whole genome shotgun (WGS) entry which is preliminary data.</text>
</comment>
<evidence type="ECO:0000313" key="2">
    <source>
        <dbReference type="Proteomes" id="UP001155240"/>
    </source>
</evidence>
<reference evidence="1" key="1">
    <citation type="submission" date="2022-06" db="EMBL/GenBank/DDBJ databases">
        <title>Whole genome shotgun sequencing (WGS) of Rathayibacter sp. ZW T2_19, isolated from stored onions (Allium cepa).</title>
        <authorList>
            <person name="Stoll D.A."/>
            <person name="Huch M."/>
        </authorList>
    </citation>
    <scope>NUCLEOTIDE SEQUENCE</scope>
    <source>
        <strain evidence="1">ZW T2_19</strain>
    </source>
</reference>
<organism evidence="1 2">
    <name type="scientific">Rathayibacter rubneri</name>
    <dbReference type="NCBI Taxonomy" id="2950106"/>
    <lineage>
        <taxon>Bacteria</taxon>
        <taxon>Bacillati</taxon>
        <taxon>Actinomycetota</taxon>
        <taxon>Actinomycetes</taxon>
        <taxon>Micrococcales</taxon>
        <taxon>Microbacteriaceae</taxon>
        <taxon>Rathayibacter</taxon>
    </lineage>
</organism>
<dbReference type="Proteomes" id="UP001155240">
    <property type="component" value="Unassembled WGS sequence"/>
</dbReference>
<name>A0A9X2DVR4_9MICO</name>
<keyword evidence="2" id="KW-1185">Reference proteome</keyword>
<gene>
    <name evidence="1" type="ORF">NB037_03165</name>
</gene>
<protein>
    <submittedName>
        <fullName evidence="1">Uncharacterized protein</fullName>
    </submittedName>
</protein>
<dbReference type="RefSeq" id="WP_251943575.1">
    <property type="nucleotide sequence ID" value="NZ_JAMRYM010000005.1"/>
</dbReference>
<evidence type="ECO:0000313" key="1">
    <source>
        <dbReference type="EMBL" id="MCM6761408.1"/>
    </source>
</evidence>
<sequence length="144" mass="15801">MSTLEYQFLAVSTRLGTGTAVAALAEWLILDDPTAQLENMLAVRTSGRRFTASTLKQEHIGARVSFARIGDAGANVRIAGTLKRIAPAVRANGMPGYRLFVRGELHGPLAPHHEVIVEPSRAKLTPRRFDRRATELLYEAVPRV</sequence>
<dbReference type="AlphaFoldDB" id="A0A9X2DVR4"/>
<accession>A0A9X2DVR4</accession>